<accession>A0A939T4X9</accession>
<protein>
    <recommendedName>
        <fullName evidence="3">N-acetylglutamate synthase</fullName>
    </recommendedName>
</protein>
<dbReference type="EMBL" id="JAGEOJ010000002">
    <property type="protein sequence ID" value="MBO2446437.1"/>
    <property type="molecule type" value="Genomic_DNA"/>
</dbReference>
<dbReference type="Pfam" id="PF26421">
    <property type="entry name" value="Avidin_like"/>
    <property type="match status" value="1"/>
</dbReference>
<proteinExistence type="predicted"/>
<dbReference type="Proteomes" id="UP000669179">
    <property type="component" value="Unassembled WGS sequence"/>
</dbReference>
<organism evidence="1 2">
    <name type="scientific">Actinomadura barringtoniae</name>
    <dbReference type="NCBI Taxonomy" id="1427535"/>
    <lineage>
        <taxon>Bacteria</taxon>
        <taxon>Bacillati</taxon>
        <taxon>Actinomycetota</taxon>
        <taxon>Actinomycetes</taxon>
        <taxon>Streptosporangiales</taxon>
        <taxon>Thermomonosporaceae</taxon>
        <taxon>Actinomadura</taxon>
    </lineage>
</organism>
<evidence type="ECO:0000313" key="1">
    <source>
        <dbReference type="EMBL" id="MBO2446437.1"/>
    </source>
</evidence>
<gene>
    <name evidence="1" type="ORF">J4573_05010</name>
</gene>
<sequence length="115" mass="12551">MAPSVDGRRFRAVADVAGGEIVPETLFAYHEADGEIWAEYAGGKIRRGHLVGTRRGDVLDFRYSQLNVDGETSNGHCVSAIVVLPDGRLRFEESWEWESKDGSGVSAVEEVPEGT</sequence>
<keyword evidence="2" id="KW-1185">Reference proteome</keyword>
<name>A0A939T4X9_9ACTN</name>
<evidence type="ECO:0000313" key="2">
    <source>
        <dbReference type="Proteomes" id="UP000669179"/>
    </source>
</evidence>
<dbReference type="InterPro" id="IPR058595">
    <property type="entry name" value="Avidin-like"/>
</dbReference>
<evidence type="ECO:0008006" key="3">
    <source>
        <dbReference type="Google" id="ProtNLM"/>
    </source>
</evidence>
<comment type="caution">
    <text evidence="1">The sequence shown here is derived from an EMBL/GenBank/DDBJ whole genome shotgun (WGS) entry which is preliminary data.</text>
</comment>
<reference evidence="1" key="1">
    <citation type="submission" date="2021-03" db="EMBL/GenBank/DDBJ databases">
        <authorList>
            <person name="Kanchanasin P."/>
            <person name="Saeng-In P."/>
            <person name="Phongsopitanun W."/>
            <person name="Yuki M."/>
            <person name="Kudo T."/>
            <person name="Ohkuma M."/>
            <person name="Tanasupawat S."/>
        </authorList>
    </citation>
    <scope>NUCLEOTIDE SEQUENCE</scope>
    <source>
        <strain evidence="1">GKU 128</strain>
    </source>
</reference>
<dbReference type="AlphaFoldDB" id="A0A939T4X9"/>